<keyword evidence="2" id="KW-0812">Transmembrane</keyword>
<keyword evidence="2" id="KW-0472">Membrane</keyword>
<feature type="transmembrane region" description="Helical" evidence="2">
    <location>
        <begin position="178"/>
        <end position="199"/>
    </location>
</feature>
<evidence type="ECO:0000256" key="2">
    <source>
        <dbReference type="SAM" id="Phobius"/>
    </source>
</evidence>
<evidence type="ECO:0000256" key="1">
    <source>
        <dbReference type="SAM" id="MobiDB-lite"/>
    </source>
</evidence>
<dbReference type="RefSeq" id="WP_189695122.1">
    <property type="nucleotide sequence ID" value="NZ_BNCM01000017.1"/>
</dbReference>
<evidence type="ECO:0000313" key="3">
    <source>
        <dbReference type="EMBL" id="MBL0704033.1"/>
    </source>
</evidence>
<dbReference type="Proteomes" id="UP000639051">
    <property type="component" value="Unassembled WGS sequence"/>
</dbReference>
<feature type="transmembrane region" description="Helical" evidence="2">
    <location>
        <begin position="34"/>
        <end position="51"/>
    </location>
</feature>
<feature type="transmembrane region" description="Helical" evidence="2">
    <location>
        <begin position="122"/>
        <end position="142"/>
    </location>
</feature>
<protein>
    <recommendedName>
        <fullName evidence="5">DUF308 domain-containing protein</fullName>
    </recommendedName>
</protein>
<evidence type="ECO:0000313" key="4">
    <source>
        <dbReference type="Proteomes" id="UP000639051"/>
    </source>
</evidence>
<feature type="transmembrane region" description="Helical" evidence="2">
    <location>
        <begin position="57"/>
        <end position="77"/>
    </location>
</feature>
<feature type="transmembrane region" description="Helical" evidence="2">
    <location>
        <begin position="97"/>
        <end position="116"/>
    </location>
</feature>
<proteinExistence type="predicted"/>
<evidence type="ECO:0008006" key="5">
    <source>
        <dbReference type="Google" id="ProtNLM"/>
    </source>
</evidence>
<dbReference type="EMBL" id="JAERRC010000002">
    <property type="protein sequence ID" value="MBL0704033.1"/>
    <property type="molecule type" value="Genomic_DNA"/>
</dbReference>
<name>A0ABS1JXW1_9MICC</name>
<feature type="region of interest" description="Disordered" evidence="1">
    <location>
        <begin position="1"/>
        <end position="23"/>
    </location>
</feature>
<feature type="compositionally biased region" description="Pro residues" evidence="1">
    <location>
        <begin position="1"/>
        <end position="17"/>
    </location>
</feature>
<feature type="transmembrane region" description="Helical" evidence="2">
    <location>
        <begin position="154"/>
        <end position="172"/>
    </location>
</feature>
<keyword evidence="4" id="KW-1185">Reference proteome</keyword>
<accession>A0ABS1JXW1</accession>
<gene>
    <name evidence="3" type="ORF">JJE72_00755</name>
</gene>
<keyword evidence="2" id="KW-1133">Transmembrane helix</keyword>
<reference evidence="3 4" key="1">
    <citation type="submission" date="2021-01" db="EMBL/GenBank/DDBJ databases">
        <title>Genome public.</title>
        <authorList>
            <person name="Liu C."/>
            <person name="Sun Q."/>
        </authorList>
    </citation>
    <scope>NUCLEOTIDE SEQUENCE [LARGE SCALE GENOMIC DNA]</scope>
    <source>
        <strain evidence="3 4">JC656</strain>
    </source>
</reference>
<comment type="caution">
    <text evidence="3">The sequence shown here is derived from an EMBL/GenBank/DDBJ whole genome shotgun (WGS) entry which is preliminary data.</text>
</comment>
<sequence length="212" mass="20372">MPETPSTPPQPATPSPAPAASAPDARRRALAAPVLLRAAVALVFGAITVFWGAPSPIGAASCLAAFFVGLAVARAWLLRREGGASAGGSAPTGLSRAVASAGYGLAAAVGLGLVAAPTGTVLGIGGAVAFALTGAADLATGFRGRGWSPLARDELIAGVVHLGTAVLLPFFAGLGPHAVLGVAGGAAIITGVLLAIAGLSLRHDSAPTAPVA</sequence>
<organism evidence="3 4">
    <name type="scientific">Sinomonas cellulolyticus</name>
    <dbReference type="NCBI Taxonomy" id="2801916"/>
    <lineage>
        <taxon>Bacteria</taxon>
        <taxon>Bacillati</taxon>
        <taxon>Actinomycetota</taxon>
        <taxon>Actinomycetes</taxon>
        <taxon>Micrococcales</taxon>
        <taxon>Micrococcaceae</taxon>
        <taxon>Sinomonas</taxon>
    </lineage>
</organism>